<dbReference type="AlphaFoldDB" id="A0A938B1I6"/>
<reference evidence="2" key="1">
    <citation type="submission" date="2019-03" db="EMBL/GenBank/DDBJ databases">
        <title>Lake Tanganyika Metagenome-Assembled Genomes (MAGs).</title>
        <authorList>
            <person name="Tran P."/>
        </authorList>
    </citation>
    <scope>NUCLEOTIDE SEQUENCE</scope>
    <source>
        <strain evidence="2">K_DeepCast_65m_m2_066</strain>
    </source>
</reference>
<evidence type="ECO:0000313" key="3">
    <source>
        <dbReference type="Proteomes" id="UP000712673"/>
    </source>
</evidence>
<feature type="domain" description="DUF5659" evidence="1">
    <location>
        <begin position="4"/>
        <end position="67"/>
    </location>
</feature>
<accession>A0A938B1I6</accession>
<dbReference type="InterPro" id="IPR043718">
    <property type="entry name" value="DUF5659"/>
</dbReference>
<sequence>MTEITDYFLAVYLIATGAHLTEVRVQPKETFCFVETPTLAQHIEAYRTDTALVNPKVFARTIMELRQQLKQRYEAAS</sequence>
<dbReference type="EMBL" id="VGLS01000454">
    <property type="protein sequence ID" value="MBM3224997.1"/>
    <property type="molecule type" value="Genomic_DNA"/>
</dbReference>
<dbReference type="Pfam" id="PF18903">
    <property type="entry name" value="DUF5659"/>
    <property type="match status" value="1"/>
</dbReference>
<evidence type="ECO:0000259" key="1">
    <source>
        <dbReference type="Pfam" id="PF18903"/>
    </source>
</evidence>
<comment type="caution">
    <text evidence="2">The sequence shown here is derived from an EMBL/GenBank/DDBJ whole genome shotgun (WGS) entry which is preliminary data.</text>
</comment>
<dbReference type="Proteomes" id="UP000712673">
    <property type="component" value="Unassembled WGS sequence"/>
</dbReference>
<organism evidence="2 3">
    <name type="scientific">Tectimicrobiota bacterium</name>
    <dbReference type="NCBI Taxonomy" id="2528274"/>
    <lineage>
        <taxon>Bacteria</taxon>
        <taxon>Pseudomonadati</taxon>
        <taxon>Nitrospinota/Tectimicrobiota group</taxon>
        <taxon>Candidatus Tectimicrobiota</taxon>
    </lineage>
</organism>
<name>A0A938B1I6_UNCTE</name>
<proteinExistence type="predicted"/>
<gene>
    <name evidence="2" type="ORF">FJZ47_14500</name>
</gene>
<evidence type="ECO:0000313" key="2">
    <source>
        <dbReference type="EMBL" id="MBM3224997.1"/>
    </source>
</evidence>
<protein>
    <recommendedName>
        <fullName evidence="1">DUF5659 domain-containing protein</fullName>
    </recommendedName>
</protein>